<proteinExistence type="inferred from homology"/>
<dbReference type="Gene3D" id="3.90.1150.10">
    <property type="entry name" value="Aspartate Aminotransferase, domain 1"/>
    <property type="match status" value="1"/>
</dbReference>
<keyword evidence="3 5" id="KW-0663">Pyridoxal phosphate</keyword>
<dbReference type="RefSeq" id="XP_033671521.1">
    <property type="nucleotide sequence ID" value="XM_033816012.1"/>
</dbReference>
<dbReference type="GO" id="GO:0019752">
    <property type="term" value="P:carboxylic acid metabolic process"/>
    <property type="evidence" value="ECO:0007669"/>
    <property type="project" value="InterPro"/>
</dbReference>
<evidence type="ECO:0000256" key="1">
    <source>
        <dbReference type="ARBA" id="ARBA00001933"/>
    </source>
</evidence>
<organism evidence="7 8">
    <name type="scientific">Zasmidium cellare ATCC 36951</name>
    <dbReference type="NCBI Taxonomy" id="1080233"/>
    <lineage>
        <taxon>Eukaryota</taxon>
        <taxon>Fungi</taxon>
        <taxon>Dikarya</taxon>
        <taxon>Ascomycota</taxon>
        <taxon>Pezizomycotina</taxon>
        <taxon>Dothideomycetes</taxon>
        <taxon>Dothideomycetidae</taxon>
        <taxon>Mycosphaerellales</taxon>
        <taxon>Mycosphaerellaceae</taxon>
        <taxon>Zasmidium</taxon>
    </lineage>
</organism>
<protein>
    <submittedName>
        <fullName evidence="7">Uncharacterized protein</fullName>
    </submittedName>
</protein>
<sequence>MSNNDYVLPSRQALDRSRSKLLSLPQQGLRLDRTKQHLQDDIVPGLNRSSQSPNFYGFVTGGATPSATHADNLVTLHDQNVAVHLPTDTIATEVEDAALRMLLDLFRLPEATWKHRILTTGATASNILGMACGREYAIQQIGKRKGLEVSVGEEGLLEACAKAGVENVRILTTVPHSSLVKAASVVGLGRGSVVEVGMSQGRHHFDFQLLEEKLREGAGKTAFIVAVSCAEVNTGFFATSGGDMEKLRDLCDQYGTWLHVDAAFGLQARVLSPDEPTYSAIVDGTRGIELADSITGDAHKLLNVPYDCGIFLSRHLALATQVFQNAGAAYLNTSAADIPSPLNIGIENSRRFRALPVYATLTAHGREGYQDILHRQIDLSRAIANFISQTSGYELLPRIPPSFDKPKEQGLSRIYIVVLFRAIDDSLNRELVQRINATRKIFVSGTQWDGQPAARFAVSNWQVDVERDLELIKTVLTDVLSGSK</sequence>
<dbReference type="GO" id="GO:0005737">
    <property type="term" value="C:cytoplasm"/>
    <property type="evidence" value="ECO:0007669"/>
    <property type="project" value="TreeGrafter"/>
</dbReference>
<dbReference type="GO" id="GO:0016831">
    <property type="term" value="F:carboxy-lyase activity"/>
    <property type="evidence" value="ECO:0007669"/>
    <property type="project" value="TreeGrafter"/>
</dbReference>
<name>A0A6A6CXP3_ZASCE</name>
<keyword evidence="8" id="KW-1185">Reference proteome</keyword>
<dbReference type="EMBL" id="ML993585">
    <property type="protein sequence ID" value="KAF2170632.1"/>
    <property type="molecule type" value="Genomic_DNA"/>
</dbReference>
<keyword evidence="4 6" id="KW-0456">Lyase</keyword>
<dbReference type="PANTHER" id="PTHR11999:SF165">
    <property type="entry name" value="DECARBOXYLASE, PUTATIVE (AFU_ORTHOLOGUE AFUA_2G04980)-RELATED"/>
    <property type="match status" value="1"/>
</dbReference>
<evidence type="ECO:0000256" key="3">
    <source>
        <dbReference type="ARBA" id="ARBA00022898"/>
    </source>
</evidence>
<dbReference type="Pfam" id="PF00282">
    <property type="entry name" value="Pyridoxal_deC"/>
    <property type="match status" value="1"/>
</dbReference>
<dbReference type="Proteomes" id="UP000799537">
    <property type="component" value="Unassembled WGS sequence"/>
</dbReference>
<dbReference type="AlphaFoldDB" id="A0A6A6CXP3"/>
<dbReference type="InterPro" id="IPR015424">
    <property type="entry name" value="PyrdxlP-dep_Trfase"/>
</dbReference>
<evidence type="ECO:0000256" key="5">
    <source>
        <dbReference type="PIRSR" id="PIRSR602129-50"/>
    </source>
</evidence>
<dbReference type="PANTHER" id="PTHR11999">
    <property type="entry name" value="GROUP II PYRIDOXAL-5-PHOSPHATE DECARBOXYLASE"/>
    <property type="match status" value="1"/>
</dbReference>
<comment type="cofactor">
    <cofactor evidence="1 5 6">
        <name>pyridoxal 5'-phosphate</name>
        <dbReference type="ChEBI" id="CHEBI:597326"/>
    </cofactor>
</comment>
<comment type="similarity">
    <text evidence="2 6">Belongs to the group II decarboxylase family.</text>
</comment>
<evidence type="ECO:0000313" key="7">
    <source>
        <dbReference type="EMBL" id="KAF2170632.1"/>
    </source>
</evidence>
<accession>A0A6A6CXP3</accession>
<evidence type="ECO:0000313" key="8">
    <source>
        <dbReference type="Proteomes" id="UP000799537"/>
    </source>
</evidence>
<evidence type="ECO:0000256" key="2">
    <source>
        <dbReference type="ARBA" id="ARBA00009533"/>
    </source>
</evidence>
<dbReference type="InterPro" id="IPR010977">
    <property type="entry name" value="Aromatic_deC"/>
</dbReference>
<feature type="modified residue" description="N6-(pyridoxal phosphate)lysine" evidence="5">
    <location>
        <position position="300"/>
    </location>
</feature>
<dbReference type="SUPFAM" id="SSF53383">
    <property type="entry name" value="PLP-dependent transferases"/>
    <property type="match status" value="1"/>
</dbReference>
<dbReference type="GO" id="GO:0030170">
    <property type="term" value="F:pyridoxal phosphate binding"/>
    <property type="evidence" value="ECO:0007669"/>
    <property type="project" value="InterPro"/>
</dbReference>
<dbReference type="InterPro" id="IPR015421">
    <property type="entry name" value="PyrdxlP-dep_Trfase_major"/>
</dbReference>
<evidence type="ECO:0000256" key="4">
    <source>
        <dbReference type="ARBA" id="ARBA00023239"/>
    </source>
</evidence>
<reference evidence="7" key="1">
    <citation type="journal article" date="2020" name="Stud. Mycol.">
        <title>101 Dothideomycetes genomes: a test case for predicting lifestyles and emergence of pathogens.</title>
        <authorList>
            <person name="Haridas S."/>
            <person name="Albert R."/>
            <person name="Binder M."/>
            <person name="Bloem J."/>
            <person name="Labutti K."/>
            <person name="Salamov A."/>
            <person name="Andreopoulos B."/>
            <person name="Baker S."/>
            <person name="Barry K."/>
            <person name="Bills G."/>
            <person name="Bluhm B."/>
            <person name="Cannon C."/>
            <person name="Castanera R."/>
            <person name="Culley D."/>
            <person name="Daum C."/>
            <person name="Ezra D."/>
            <person name="Gonzalez J."/>
            <person name="Henrissat B."/>
            <person name="Kuo A."/>
            <person name="Liang C."/>
            <person name="Lipzen A."/>
            <person name="Lutzoni F."/>
            <person name="Magnuson J."/>
            <person name="Mondo S."/>
            <person name="Nolan M."/>
            <person name="Ohm R."/>
            <person name="Pangilinan J."/>
            <person name="Park H.-J."/>
            <person name="Ramirez L."/>
            <person name="Alfaro M."/>
            <person name="Sun H."/>
            <person name="Tritt A."/>
            <person name="Yoshinaga Y."/>
            <person name="Zwiers L.-H."/>
            <person name="Turgeon B."/>
            <person name="Goodwin S."/>
            <person name="Spatafora J."/>
            <person name="Crous P."/>
            <person name="Grigoriev I."/>
        </authorList>
    </citation>
    <scope>NUCLEOTIDE SEQUENCE</scope>
    <source>
        <strain evidence="7">ATCC 36951</strain>
    </source>
</reference>
<dbReference type="Gene3D" id="3.40.640.10">
    <property type="entry name" value="Type I PLP-dependent aspartate aminotransferase-like (Major domain)"/>
    <property type="match status" value="1"/>
</dbReference>
<gene>
    <name evidence="7" type="ORF">M409DRAFT_64300</name>
</gene>
<dbReference type="InterPro" id="IPR002129">
    <property type="entry name" value="PyrdxlP-dep_de-COase"/>
</dbReference>
<dbReference type="GeneID" id="54569284"/>
<evidence type="ECO:0000256" key="6">
    <source>
        <dbReference type="RuleBase" id="RU000382"/>
    </source>
</evidence>
<dbReference type="OrthoDB" id="2161780at2759"/>
<dbReference type="InterPro" id="IPR015422">
    <property type="entry name" value="PyrdxlP-dep_Trfase_small"/>
</dbReference>